<comment type="caution">
    <text evidence="1">The sequence shown here is derived from an EMBL/GenBank/DDBJ whole genome shotgun (WGS) entry which is preliminary data.</text>
</comment>
<proteinExistence type="predicted"/>
<dbReference type="EMBL" id="JAWDJW010006385">
    <property type="protein sequence ID" value="KAK3064972.1"/>
    <property type="molecule type" value="Genomic_DNA"/>
</dbReference>
<gene>
    <name evidence="1" type="ORF">LTS18_000403</name>
</gene>
<reference evidence="1" key="1">
    <citation type="submission" date="2024-09" db="EMBL/GenBank/DDBJ databases">
        <title>Black Yeasts Isolated from many extreme environments.</title>
        <authorList>
            <person name="Coleine C."/>
            <person name="Stajich J.E."/>
            <person name="Selbmann L."/>
        </authorList>
    </citation>
    <scope>NUCLEOTIDE SEQUENCE</scope>
    <source>
        <strain evidence="1">CCFEE 5737</strain>
    </source>
</reference>
<accession>A0ACC3DCA8</accession>
<evidence type="ECO:0000313" key="2">
    <source>
        <dbReference type="Proteomes" id="UP001186974"/>
    </source>
</evidence>
<organism evidence="1 2">
    <name type="scientific">Coniosporium uncinatum</name>
    <dbReference type="NCBI Taxonomy" id="93489"/>
    <lineage>
        <taxon>Eukaryota</taxon>
        <taxon>Fungi</taxon>
        <taxon>Dikarya</taxon>
        <taxon>Ascomycota</taxon>
        <taxon>Pezizomycotina</taxon>
        <taxon>Dothideomycetes</taxon>
        <taxon>Dothideomycetes incertae sedis</taxon>
        <taxon>Coniosporium</taxon>
    </lineage>
</organism>
<dbReference type="Proteomes" id="UP001186974">
    <property type="component" value="Unassembled WGS sequence"/>
</dbReference>
<protein>
    <submittedName>
        <fullName evidence="1">Uncharacterized protein</fullName>
    </submittedName>
</protein>
<evidence type="ECO:0000313" key="1">
    <source>
        <dbReference type="EMBL" id="KAK3064972.1"/>
    </source>
</evidence>
<keyword evidence="2" id="KW-1185">Reference proteome</keyword>
<sequence>MLALRSVNGAVFSILDYGRHARSSSALYCKQSWAGNICRYSSTSLKINSDRLWKTIHHTAQWGDSKDGGVRRLTLTDEDKEVRGWLAENVKELGCTLKIDEVGTMFAIRPGSDNSLPPIAMGSHLDTQPAGGKFDGILGVLGGLEVLRVLKENSVKTRNPIAVVNWTNEEGARFNSGMLGSSVWAGEISMEKAYGLKDVDGKTFKGELERIGYLGTVGASHKKNALGAHIELHIEQGPVLEETGKAIGVVTGVQAMGWLYVTVNGRCQHCGTTPMDRRSDALLAASKMIAKINEMALDLEGMSTVGVINSEPSSPGTIPGKVRFSVDLEHLDNDSRALMVERTKKICSQIGELENCKIDIEDTWTSRGVRFNPLCIDTVREAAIALVGEDGYAELPAGAGHDSVNTSYHCPTSMIFIPSQNGISHHPAEWTNQDQCALGVQTLLDAVLKLDQKI</sequence>
<name>A0ACC3DCA8_9PEZI</name>